<dbReference type="GO" id="GO:0016811">
    <property type="term" value="F:hydrolase activity, acting on carbon-nitrogen (but not peptide) bonds, in linear amides"/>
    <property type="evidence" value="ECO:0007669"/>
    <property type="project" value="UniProtKB-ARBA"/>
</dbReference>
<evidence type="ECO:0000256" key="3">
    <source>
        <dbReference type="ARBA" id="ARBA00022813"/>
    </source>
</evidence>
<dbReference type="CDD" id="cd04701">
    <property type="entry name" value="Asparaginase_2"/>
    <property type="match status" value="1"/>
</dbReference>
<evidence type="ECO:0008006" key="5">
    <source>
        <dbReference type="Google" id="ProtNLM"/>
    </source>
</evidence>
<keyword evidence="1" id="KW-0645">Protease</keyword>
<dbReference type="PANTHER" id="PTHR10188:SF6">
    <property type="entry name" value="N(4)-(BETA-N-ACETYLGLUCOSAMINYL)-L-ASPARAGINASE"/>
    <property type="match status" value="1"/>
</dbReference>
<evidence type="ECO:0000313" key="4">
    <source>
        <dbReference type="EMBL" id="SVA79754.1"/>
    </source>
</evidence>
<dbReference type="Gene3D" id="3.60.20.30">
    <property type="entry name" value="(Glycosyl)asparaginase"/>
    <property type="match status" value="1"/>
</dbReference>
<keyword evidence="3" id="KW-0068">Autocatalytic cleavage</keyword>
<accession>A0A381YS21</accession>
<dbReference type="InterPro" id="IPR029055">
    <property type="entry name" value="Ntn_hydrolases_N"/>
</dbReference>
<keyword evidence="2" id="KW-0378">Hydrolase</keyword>
<evidence type="ECO:0000256" key="1">
    <source>
        <dbReference type="ARBA" id="ARBA00022670"/>
    </source>
</evidence>
<dbReference type="FunFam" id="3.60.20.30:FF:000001">
    <property type="entry name" value="Isoaspartyl peptidase/L-asparaginase"/>
    <property type="match status" value="1"/>
</dbReference>
<dbReference type="Pfam" id="PF01112">
    <property type="entry name" value="Asparaginase_2"/>
    <property type="match status" value="1"/>
</dbReference>
<dbReference type="GO" id="GO:0006508">
    <property type="term" value="P:proteolysis"/>
    <property type="evidence" value="ECO:0007669"/>
    <property type="project" value="UniProtKB-KW"/>
</dbReference>
<organism evidence="4">
    <name type="scientific">marine metagenome</name>
    <dbReference type="NCBI Taxonomy" id="408172"/>
    <lineage>
        <taxon>unclassified sequences</taxon>
        <taxon>metagenomes</taxon>
        <taxon>ecological metagenomes</taxon>
    </lineage>
</organism>
<sequence>MRFIYILILLICFNCQETNTNNQPVIAIHGGAGIILKGDLSIEKENLIKEKLDEAISRGYEILKSSGSSTDAIVETIKILENSPLFNAGKGAVFTNSGTIEHDASIMNGENLNAGASTGTMHIKNPITLAHSIMTSSEHVFLSREGAEEFAKLQNLEIAEQDYFYTDFRFNQLEKQQNTASKFGTVGCVAMDINGNLAAGTSTGGMTNKKWGRIGDSPIIGAGTYANNKTCAVSCTGSGEYFMRSVVAYDISALMEYKDLSLKEAVYKVIHKKLPSIGGDGGLIAIDNKGNIVMDFNTPGMYRASINKDGEKNIAIYLE</sequence>
<reference evidence="4" key="1">
    <citation type="submission" date="2018-05" db="EMBL/GenBank/DDBJ databases">
        <authorList>
            <person name="Lanie J.A."/>
            <person name="Ng W.-L."/>
            <person name="Kazmierczak K.M."/>
            <person name="Andrzejewski T.M."/>
            <person name="Davidsen T.M."/>
            <person name="Wayne K.J."/>
            <person name="Tettelin H."/>
            <person name="Glass J.I."/>
            <person name="Rusch D."/>
            <person name="Podicherti R."/>
            <person name="Tsui H.-C.T."/>
            <person name="Winkler M.E."/>
        </authorList>
    </citation>
    <scope>NUCLEOTIDE SEQUENCE</scope>
</reference>
<proteinExistence type="predicted"/>
<evidence type="ECO:0000256" key="2">
    <source>
        <dbReference type="ARBA" id="ARBA00022801"/>
    </source>
</evidence>
<dbReference type="EMBL" id="UINC01018907">
    <property type="protein sequence ID" value="SVA79754.1"/>
    <property type="molecule type" value="Genomic_DNA"/>
</dbReference>
<protein>
    <recommendedName>
        <fullName evidence="5">Beta-aspartyl-peptidase</fullName>
    </recommendedName>
</protein>
<dbReference type="PANTHER" id="PTHR10188">
    <property type="entry name" value="L-ASPARAGINASE"/>
    <property type="match status" value="1"/>
</dbReference>
<dbReference type="GO" id="GO:0008233">
    <property type="term" value="F:peptidase activity"/>
    <property type="evidence" value="ECO:0007669"/>
    <property type="project" value="UniProtKB-KW"/>
</dbReference>
<name>A0A381YS21_9ZZZZ</name>
<dbReference type="InterPro" id="IPR000246">
    <property type="entry name" value="Peptidase_T2"/>
</dbReference>
<gene>
    <name evidence="4" type="ORF">METZ01_LOCUS132608</name>
</gene>
<dbReference type="SUPFAM" id="SSF56235">
    <property type="entry name" value="N-terminal nucleophile aminohydrolases (Ntn hydrolases)"/>
    <property type="match status" value="1"/>
</dbReference>
<dbReference type="AlphaFoldDB" id="A0A381YS21"/>